<dbReference type="EMBL" id="JAAAXJ010000017">
    <property type="protein sequence ID" value="NBJ26702.1"/>
    <property type="molecule type" value="Genomic_DNA"/>
</dbReference>
<comment type="caution">
    <text evidence="8">The sequence shown here is derived from an EMBL/GenBank/DDBJ whole genome shotgun (WGS) entry which is preliminary data.</text>
</comment>
<dbReference type="InterPro" id="IPR017941">
    <property type="entry name" value="Rieske_2Fe-2S"/>
</dbReference>
<accession>A0ABW9Z3P2</accession>
<proteinExistence type="predicted"/>
<gene>
    <name evidence="8" type="primary">nirD</name>
    <name evidence="8" type="ORF">GR303_20360</name>
</gene>
<name>A0ABW9Z3P2_9HYPH</name>
<keyword evidence="2" id="KW-0479">Metal-binding</keyword>
<evidence type="ECO:0000256" key="1">
    <source>
        <dbReference type="ARBA" id="ARBA00022714"/>
    </source>
</evidence>
<evidence type="ECO:0000259" key="7">
    <source>
        <dbReference type="PROSITE" id="PS51296"/>
    </source>
</evidence>
<evidence type="ECO:0000256" key="3">
    <source>
        <dbReference type="ARBA" id="ARBA00023002"/>
    </source>
</evidence>
<evidence type="ECO:0000256" key="4">
    <source>
        <dbReference type="ARBA" id="ARBA00023004"/>
    </source>
</evidence>
<dbReference type="NCBIfam" id="TIGR02378">
    <property type="entry name" value="nirD_assim_sml"/>
    <property type="match status" value="1"/>
</dbReference>
<reference evidence="8 9" key="1">
    <citation type="submission" date="2020-01" db="EMBL/GenBank/DDBJ databases">
        <title>Microvirga sp. nov., an arsenate reduction bacterium isolated from Tibet hotspring sediments.</title>
        <authorList>
            <person name="Yuan C.-G."/>
        </authorList>
    </citation>
    <scope>NUCLEOTIDE SEQUENCE [LARGE SCALE GENOMIC DNA]</scope>
    <source>
        <strain evidence="8 9">SYSU G3D203</strain>
    </source>
</reference>
<dbReference type="InterPro" id="IPR036922">
    <property type="entry name" value="Rieske_2Fe-2S_sf"/>
</dbReference>
<dbReference type="Pfam" id="PF00355">
    <property type="entry name" value="Rieske"/>
    <property type="match status" value="1"/>
</dbReference>
<dbReference type="PROSITE" id="PS51296">
    <property type="entry name" value="RIESKE"/>
    <property type="match status" value="1"/>
</dbReference>
<evidence type="ECO:0000313" key="8">
    <source>
        <dbReference type="EMBL" id="NBJ26702.1"/>
    </source>
</evidence>
<evidence type="ECO:0000313" key="9">
    <source>
        <dbReference type="Proteomes" id="UP000818323"/>
    </source>
</evidence>
<keyword evidence="6" id="KW-0534">Nitrate assimilation</keyword>
<organism evidence="8 9">
    <name type="scientific">Microvirga arsenatis</name>
    <dbReference type="NCBI Taxonomy" id="2692265"/>
    <lineage>
        <taxon>Bacteria</taxon>
        <taxon>Pseudomonadati</taxon>
        <taxon>Pseudomonadota</taxon>
        <taxon>Alphaproteobacteria</taxon>
        <taxon>Hyphomicrobiales</taxon>
        <taxon>Methylobacteriaceae</taxon>
        <taxon>Microvirga</taxon>
    </lineage>
</organism>
<evidence type="ECO:0000256" key="5">
    <source>
        <dbReference type="ARBA" id="ARBA00023014"/>
    </source>
</evidence>
<keyword evidence="4" id="KW-0408">Iron</keyword>
<dbReference type="InterPro" id="IPR012748">
    <property type="entry name" value="Rieske-like_NirD"/>
</dbReference>
<evidence type="ECO:0000256" key="6">
    <source>
        <dbReference type="ARBA" id="ARBA00023063"/>
    </source>
</evidence>
<dbReference type="Gene3D" id="2.102.10.10">
    <property type="entry name" value="Rieske [2Fe-2S] iron-sulphur domain"/>
    <property type="match status" value="1"/>
</dbReference>
<feature type="domain" description="Rieske" evidence="7">
    <location>
        <begin position="4"/>
        <end position="100"/>
    </location>
</feature>
<evidence type="ECO:0000256" key="2">
    <source>
        <dbReference type="ARBA" id="ARBA00022723"/>
    </source>
</evidence>
<dbReference type="SUPFAM" id="SSF50022">
    <property type="entry name" value="ISP domain"/>
    <property type="match status" value="1"/>
</dbReference>
<dbReference type="CDD" id="cd03530">
    <property type="entry name" value="Rieske_NirD_small_Bacillus"/>
    <property type="match status" value="1"/>
</dbReference>
<keyword evidence="3" id="KW-0560">Oxidoreductase</keyword>
<dbReference type="Proteomes" id="UP000818323">
    <property type="component" value="Unassembled WGS sequence"/>
</dbReference>
<dbReference type="PANTHER" id="PTHR21496">
    <property type="entry name" value="FERREDOXIN-RELATED"/>
    <property type="match status" value="1"/>
</dbReference>
<protein>
    <submittedName>
        <fullName evidence="8">Nitrite reductase small subunit NirD</fullName>
    </submittedName>
</protein>
<keyword evidence="1" id="KW-0001">2Fe-2S</keyword>
<keyword evidence="5" id="KW-0411">Iron-sulfur</keyword>
<keyword evidence="9" id="KW-1185">Reference proteome</keyword>
<sequence length="110" mass="11549">MSEWIDVGAVDDVPALGSRVVQAPGGNIAVFKATDGTLFALRDRCPHKGGPLSQGIVHDHSVTCPLHNWVISLATGEAQGADRGCAHRIPLRVEGERILLAISALLAHVA</sequence>
<dbReference type="PANTHER" id="PTHR21496:SF23">
    <property type="entry name" value="3-PHENYLPROPIONATE_CINNAMIC ACID DIOXYGENASE FERREDOXIN SUBUNIT"/>
    <property type="match status" value="1"/>
</dbReference>
<dbReference type="RefSeq" id="WP_161725327.1">
    <property type="nucleotide sequence ID" value="NZ_JAAAXI010000018.1"/>
</dbReference>